<dbReference type="InterPro" id="IPR011701">
    <property type="entry name" value="MFS"/>
</dbReference>
<feature type="transmembrane region" description="Helical" evidence="7">
    <location>
        <begin position="358"/>
        <end position="381"/>
    </location>
</feature>
<organism evidence="9">
    <name type="scientific">uncultured Solirubrobacteraceae bacterium</name>
    <dbReference type="NCBI Taxonomy" id="1162706"/>
    <lineage>
        <taxon>Bacteria</taxon>
        <taxon>Bacillati</taxon>
        <taxon>Actinomycetota</taxon>
        <taxon>Thermoleophilia</taxon>
        <taxon>Solirubrobacterales</taxon>
        <taxon>Solirubrobacteraceae</taxon>
        <taxon>environmental samples</taxon>
    </lineage>
</organism>
<dbReference type="GO" id="GO:0005886">
    <property type="term" value="C:plasma membrane"/>
    <property type="evidence" value="ECO:0007669"/>
    <property type="project" value="UniProtKB-SubCell"/>
</dbReference>
<dbReference type="PROSITE" id="PS50850">
    <property type="entry name" value="MFS"/>
    <property type="match status" value="1"/>
</dbReference>
<dbReference type="Gene3D" id="1.20.1720.10">
    <property type="entry name" value="Multidrug resistance protein D"/>
    <property type="match status" value="1"/>
</dbReference>
<keyword evidence="2" id="KW-0813">Transport</keyword>
<name>A0A6J4TRQ0_9ACTN</name>
<feature type="transmembrane region" description="Helical" evidence="7">
    <location>
        <begin position="101"/>
        <end position="124"/>
    </location>
</feature>
<gene>
    <name evidence="9" type="ORF">AVDCRST_MAG85-3524</name>
</gene>
<evidence type="ECO:0000256" key="7">
    <source>
        <dbReference type="SAM" id="Phobius"/>
    </source>
</evidence>
<keyword evidence="3" id="KW-1003">Cell membrane</keyword>
<evidence type="ECO:0000256" key="1">
    <source>
        <dbReference type="ARBA" id="ARBA00004651"/>
    </source>
</evidence>
<dbReference type="CDD" id="cd17321">
    <property type="entry name" value="MFS_MMR_MDR_like"/>
    <property type="match status" value="1"/>
</dbReference>
<evidence type="ECO:0000313" key="9">
    <source>
        <dbReference type="EMBL" id="CAA9529305.1"/>
    </source>
</evidence>
<feature type="domain" description="Major facilitator superfamily (MFS) profile" evidence="8">
    <location>
        <begin position="10"/>
        <end position="462"/>
    </location>
</feature>
<evidence type="ECO:0000256" key="4">
    <source>
        <dbReference type="ARBA" id="ARBA00022692"/>
    </source>
</evidence>
<dbReference type="Gene3D" id="1.20.1250.20">
    <property type="entry name" value="MFS general substrate transporter like domains"/>
    <property type="match status" value="1"/>
</dbReference>
<protein>
    <submittedName>
        <fullName evidence="9">Uncharacterized MFS-type transporter</fullName>
    </submittedName>
</protein>
<proteinExistence type="predicted"/>
<dbReference type="EMBL" id="CADCVT010000390">
    <property type="protein sequence ID" value="CAA9529305.1"/>
    <property type="molecule type" value="Genomic_DNA"/>
</dbReference>
<comment type="subcellular location">
    <subcellularLocation>
        <location evidence="1">Cell membrane</location>
        <topology evidence="1">Multi-pass membrane protein</topology>
    </subcellularLocation>
</comment>
<dbReference type="PANTHER" id="PTHR42718">
    <property type="entry name" value="MAJOR FACILITATOR SUPERFAMILY MULTIDRUG TRANSPORTER MFSC"/>
    <property type="match status" value="1"/>
</dbReference>
<feature type="transmembrane region" description="Helical" evidence="7">
    <location>
        <begin position="197"/>
        <end position="215"/>
    </location>
</feature>
<dbReference type="GO" id="GO:0022857">
    <property type="term" value="F:transmembrane transporter activity"/>
    <property type="evidence" value="ECO:0007669"/>
    <property type="project" value="InterPro"/>
</dbReference>
<evidence type="ECO:0000256" key="2">
    <source>
        <dbReference type="ARBA" id="ARBA00022448"/>
    </source>
</evidence>
<dbReference type="InterPro" id="IPR020846">
    <property type="entry name" value="MFS_dom"/>
</dbReference>
<feature type="transmembrane region" description="Helical" evidence="7">
    <location>
        <begin position="328"/>
        <end position="346"/>
    </location>
</feature>
<feature type="transmembrane region" description="Helical" evidence="7">
    <location>
        <begin position="136"/>
        <end position="157"/>
    </location>
</feature>
<dbReference type="PANTHER" id="PTHR42718:SF46">
    <property type="entry name" value="BLR6921 PROTEIN"/>
    <property type="match status" value="1"/>
</dbReference>
<feature type="transmembrane region" description="Helical" evidence="7">
    <location>
        <begin position="76"/>
        <end position="95"/>
    </location>
</feature>
<dbReference type="Pfam" id="PF07690">
    <property type="entry name" value="MFS_1"/>
    <property type="match status" value="1"/>
</dbReference>
<dbReference type="InterPro" id="IPR036259">
    <property type="entry name" value="MFS_trans_sf"/>
</dbReference>
<feature type="transmembrane region" description="Helical" evidence="7">
    <location>
        <begin position="227"/>
        <end position="244"/>
    </location>
</feature>
<evidence type="ECO:0000256" key="5">
    <source>
        <dbReference type="ARBA" id="ARBA00022989"/>
    </source>
</evidence>
<sequence length="486" mass="48417">MSRRRSPWAVLALVCAANFLVILDVAIVNVALPSVQRDLAFAPGDLQWVISAYALTFGGLLLLGGRMGDLAGRRGVFMTGVAVFTVASLVCGLAESQATLIAARTVQGIGAALISPTGLSIVTTTFAEGPARNKALGIWGAVGGGGAAAGVLLGGVLTESLGWEWVFFVNVPVGLAALALAPALLERDARNAGRLDVAGAALVTAALVVLVFALVEAPDAGWGSAQTLALLAGACLLLAAFVVVESRATAPVVPLSTFRRRTPTVANAIAVLQGAMVFATFLLLSLYMQQVLGWSALEAGLAYLTTALMAIVSAAAAQAVISRAGVKPVLLVGLCAFLVAQLWFTALSPTGDYAADLLLGMVAMGVGVGASFVAVSVAAVAGSTDADAGLASGLVTTAQQVGGALGVAVLTAVAVARTEDDLAAGATMPSALTDGFTGAFLVAAAIALASVALAALLLDADDLREVDARSASVSSGAAGPGRPGRT</sequence>
<feature type="transmembrane region" description="Helical" evidence="7">
    <location>
        <begin position="163"/>
        <end position="185"/>
    </location>
</feature>
<keyword evidence="6 7" id="KW-0472">Membrane</keyword>
<feature type="transmembrane region" description="Helical" evidence="7">
    <location>
        <begin position="48"/>
        <end position="64"/>
    </location>
</feature>
<dbReference type="SUPFAM" id="SSF103473">
    <property type="entry name" value="MFS general substrate transporter"/>
    <property type="match status" value="1"/>
</dbReference>
<dbReference type="InterPro" id="IPR004638">
    <property type="entry name" value="EmrB-like"/>
</dbReference>
<feature type="transmembrane region" description="Helical" evidence="7">
    <location>
        <begin position="393"/>
        <end position="416"/>
    </location>
</feature>
<evidence type="ECO:0000259" key="8">
    <source>
        <dbReference type="PROSITE" id="PS50850"/>
    </source>
</evidence>
<evidence type="ECO:0000256" key="6">
    <source>
        <dbReference type="ARBA" id="ARBA00023136"/>
    </source>
</evidence>
<keyword evidence="4 7" id="KW-0812">Transmembrane</keyword>
<feature type="transmembrane region" description="Helical" evidence="7">
    <location>
        <begin position="300"/>
        <end position="321"/>
    </location>
</feature>
<evidence type="ECO:0000256" key="3">
    <source>
        <dbReference type="ARBA" id="ARBA00022475"/>
    </source>
</evidence>
<feature type="transmembrane region" description="Helical" evidence="7">
    <location>
        <begin position="7"/>
        <end position="28"/>
    </location>
</feature>
<feature type="transmembrane region" description="Helical" evidence="7">
    <location>
        <begin position="265"/>
        <end position="288"/>
    </location>
</feature>
<dbReference type="NCBIfam" id="TIGR00711">
    <property type="entry name" value="efflux_EmrB"/>
    <property type="match status" value="1"/>
</dbReference>
<keyword evidence="5 7" id="KW-1133">Transmembrane helix</keyword>
<reference evidence="9" key="1">
    <citation type="submission" date="2020-02" db="EMBL/GenBank/DDBJ databases">
        <authorList>
            <person name="Meier V. D."/>
        </authorList>
    </citation>
    <scope>NUCLEOTIDE SEQUENCE</scope>
    <source>
        <strain evidence="9">AVDCRST_MAG85</strain>
    </source>
</reference>
<accession>A0A6J4TRQ0</accession>
<feature type="transmembrane region" description="Helical" evidence="7">
    <location>
        <begin position="436"/>
        <end position="458"/>
    </location>
</feature>
<dbReference type="AlphaFoldDB" id="A0A6J4TRQ0"/>